<accession>A0A269XXU9</accession>
<evidence type="ECO:0000313" key="3">
    <source>
        <dbReference type="Proteomes" id="UP000216151"/>
    </source>
</evidence>
<dbReference type="Proteomes" id="UP000216151">
    <property type="component" value="Unassembled WGS sequence"/>
</dbReference>
<reference evidence="2 3" key="1">
    <citation type="submission" date="2017-04" db="EMBL/GenBank/DDBJ databases">
        <title>Kefir bacterial isolates.</title>
        <authorList>
            <person name="Kim Y."/>
            <person name="Blasche S."/>
            <person name="Patil K.R."/>
        </authorList>
    </citation>
    <scope>NUCLEOTIDE SEQUENCE [LARGE SCALE GENOMIC DNA]</scope>
    <source>
        <strain evidence="2 3">KR</strain>
    </source>
</reference>
<evidence type="ECO:0000256" key="1">
    <source>
        <dbReference type="SAM" id="MobiDB-lite"/>
    </source>
</evidence>
<feature type="compositionally biased region" description="Polar residues" evidence="1">
    <location>
        <begin position="59"/>
        <end position="74"/>
    </location>
</feature>
<dbReference type="RefSeq" id="WP_086645812.1">
    <property type="nucleotide sequence ID" value="NZ_JAKVNI010000001.1"/>
</dbReference>
<sequence length="74" mass="8029">MTDTPDKTQSSGQTLSARAEAARAERLARQAAALRANLRRRKDQARTRQDHNTAEEPSPATTQPPGNGESKTCP</sequence>
<proteinExistence type="predicted"/>
<protein>
    <submittedName>
        <fullName evidence="2">Uncharacterized protein</fullName>
    </submittedName>
</protein>
<feature type="compositionally biased region" description="Basic and acidic residues" evidence="1">
    <location>
        <begin position="44"/>
        <end position="54"/>
    </location>
</feature>
<keyword evidence="3" id="KW-1185">Reference proteome</keyword>
<dbReference type="EMBL" id="NCXK01000008">
    <property type="protein sequence ID" value="PAK78114.1"/>
    <property type="molecule type" value="Genomic_DNA"/>
</dbReference>
<organism evidence="2 3">
    <name type="scientific">Acetobacter fabarum</name>
    <dbReference type="NCBI Taxonomy" id="483199"/>
    <lineage>
        <taxon>Bacteria</taxon>
        <taxon>Pseudomonadati</taxon>
        <taxon>Pseudomonadota</taxon>
        <taxon>Alphaproteobacteria</taxon>
        <taxon>Acetobacterales</taxon>
        <taxon>Acetobacteraceae</taxon>
        <taxon>Acetobacter</taxon>
    </lineage>
</organism>
<dbReference type="GeneID" id="91557047"/>
<comment type="caution">
    <text evidence="2">The sequence shown here is derived from an EMBL/GenBank/DDBJ whole genome shotgun (WGS) entry which is preliminary data.</text>
</comment>
<evidence type="ECO:0000313" key="2">
    <source>
        <dbReference type="EMBL" id="PAK78114.1"/>
    </source>
</evidence>
<name>A0A269XXU9_9PROT</name>
<feature type="region of interest" description="Disordered" evidence="1">
    <location>
        <begin position="1"/>
        <end position="74"/>
    </location>
</feature>
<dbReference type="AlphaFoldDB" id="A0A269XXU9"/>
<feature type="compositionally biased region" description="Polar residues" evidence="1">
    <location>
        <begin position="7"/>
        <end position="16"/>
    </location>
</feature>
<gene>
    <name evidence="2" type="ORF">B8X00_08150</name>
</gene>